<dbReference type="GO" id="GO:0000776">
    <property type="term" value="C:kinetochore"/>
    <property type="evidence" value="ECO:0007669"/>
    <property type="project" value="TreeGrafter"/>
</dbReference>
<evidence type="ECO:0000256" key="1">
    <source>
        <dbReference type="SAM" id="MobiDB-lite"/>
    </source>
</evidence>
<feature type="region of interest" description="Disordered" evidence="1">
    <location>
        <begin position="1"/>
        <end position="268"/>
    </location>
</feature>
<dbReference type="OrthoDB" id="786951at2759"/>
<keyword evidence="4" id="KW-1185">Reference proteome</keyword>
<feature type="compositionally biased region" description="Acidic residues" evidence="1">
    <location>
        <begin position="249"/>
        <end position="258"/>
    </location>
</feature>
<name>A0A0F8VIW3_9EURO</name>
<dbReference type="EMBL" id="JYKN01000789">
    <property type="protein sequence ID" value="KKK23041.1"/>
    <property type="molecule type" value="Genomic_DNA"/>
</dbReference>
<proteinExistence type="predicted"/>
<evidence type="ECO:0000313" key="4">
    <source>
        <dbReference type="Proteomes" id="UP000034947"/>
    </source>
</evidence>
<feature type="compositionally biased region" description="Basic and acidic residues" evidence="1">
    <location>
        <begin position="164"/>
        <end position="214"/>
    </location>
</feature>
<dbReference type="GO" id="GO:0003676">
    <property type="term" value="F:nucleic acid binding"/>
    <property type="evidence" value="ECO:0007669"/>
    <property type="project" value="InterPro"/>
</dbReference>
<dbReference type="Pfam" id="PF13821">
    <property type="entry name" value="DUF4187"/>
    <property type="match status" value="1"/>
</dbReference>
<dbReference type="InterPro" id="IPR000467">
    <property type="entry name" value="G_patch_dom"/>
</dbReference>
<feature type="compositionally biased region" description="Basic and acidic residues" evidence="1">
    <location>
        <begin position="54"/>
        <end position="79"/>
    </location>
</feature>
<feature type="compositionally biased region" description="Low complexity" evidence="1">
    <location>
        <begin position="140"/>
        <end position="152"/>
    </location>
</feature>
<feature type="compositionally biased region" description="Polar residues" evidence="1">
    <location>
        <begin position="118"/>
        <end position="132"/>
    </location>
</feature>
<evidence type="ECO:0000259" key="2">
    <source>
        <dbReference type="PROSITE" id="PS50174"/>
    </source>
</evidence>
<gene>
    <name evidence="3" type="ORF">AOCH_007067</name>
</gene>
<dbReference type="PROSITE" id="PS50174">
    <property type="entry name" value="G_PATCH"/>
    <property type="match status" value="1"/>
</dbReference>
<dbReference type="InterPro" id="IPR039249">
    <property type="entry name" value="GPATCH11"/>
</dbReference>
<accession>A0A0F8VIW3</accession>
<dbReference type="PANTHER" id="PTHR21032">
    <property type="entry name" value="G PATCH DOMAIN-CONTAINING PROTEIN 11"/>
    <property type="match status" value="1"/>
</dbReference>
<dbReference type="SMART" id="SM01173">
    <property type="entry name" value="DUF4187"/>
    <property type="match status" value="1"/>
</dbReference>
<sequence length="401" mass="45831">MAPYPRDPAPKNPIEGIKHDGDDDDDDDDDDYMSMVIEEPQQKETFTQKKRRLQREAEARAKVPSKAERAAQEAARRDVALATSTLDPSNKGFQMMAKLGFKPGQSLGKPVTPPTPLACSSTAKESSITGASDDNRQQEGEVGSGNESGENGRPPRTEPLNLVFKEDRGGIGLESERKRRFKEEVEDAVKKVKQDEGDYRDRVRMERETRRTEAQIHGAQRVAERLDAEAEGRSDEPSTFREKKKTTNEEEEEEEEENEPRKTKGKVKVRPTLQIPVLYRGLVREREEKERNLQTRHMLQTSLPSSFFPSPRLPGYDDATLEQEDREALGGGRELSSILEQELEEDEDPELDEFNALEPTERLKQLVQYLREKHQYCFWCKYRYESAAMEGCPGETEEDHD</sequence>
<comment type="caution">
    <text evidence="3">The sequence shown here is derived from an EMBL/GenBank/DDBJ whole genome shotgun (WGS) entry which is preliminary data.</text>
</comment>
<feature type="compositionally biased region" description="Acidic residues" evidence="1">
    <location>
        <begin position="22"/>
        <end position="32"/>
    </location>
</feature>
<evidence type="ECO:0000313" key="3">
    <source>
        <dbReference type="EMBL" id="KKK23041.1"/>
    </source>
</evidence>
<feature type="compositionally biased region" description="Low complexity" evidence="1">
    <location>
        <begin position="302"/>
        <end position="314"/>
    </location>
</feature>
<organism evidence="3 4">
    <name type="scientific">Aspergillus ochraceoroseus</name>
    <dbReference type="NCBI Taxonomy" id="138278"/>
    <lineage>
        <taxon>Eukaryota</taxon>
        <taxon>Fungi</taxon>
        <taxon>Dikarya</taxon>
        <taxon>Ascomycota</taxon>
        <taxon>Pezizomycotina</taxon>
        <taxon>Eurotiomycetes</taxon>
        <taxon>Eurotiomycetidae</taxon>
        <taxon>Eurotiales</taxon>
        <taxon>Aspergillaceae</taxon>
        <taxon>Aspergillus</taxon>
        <taxon>Aspergillus subgen. Nidulantes</taxon>
    </lineage>
</organism>
<dbReference type="PANTHER" id="PTHR21032:SF0">
    <property type="entry name" value="G PATCH DOMAIN-CONTAINING PROTEIN 11"/>
    <property type="match status" value="1"/>
</dbReference>
<feature type="compositionally biased region" description="Basic and acidic residues" evidence="1">
    <location>
        <begin position="222"/>
        <end position="248"/>
    </location>
</feature>
<reference evidence="3 4" key="1">
    <citation type="submission" date="2015-02" db="EMBL/GenBank/DDBJ databases">
        <title>Draft Genome Sequences of Two Closely-Related Aflatoxigenic Aspergillus Species Obtained from the Cote d'Ivoire.</title>
        <authorList>
            <person name="Moore G.G."/>
            <person name="Beltz S.B."/>
            <person name="Mack B.M."/>
        </authorList>
    </citation>
    <scope>NUCLEOTIDE SEQUENCE [LARGE SCALE GENOMIC DNA]</scope>
    <source>
        <strain evidence="3 4">SRRC1432</strain>
    </source>
</reference>
<dbReference type="Pfam" id="PF01585">
    <property type="entry name" value="G-patch"/>
    <property type="match status" value="1"/>
</dbReference>
<dbReference type="VEuPathDB" id="FungiDB:P175DRAFT_0468702"/>
<feature type="region of interest" description="Disordered" evidence="1">
    <location>
        <begin position="286"/>
        <end position="334"/>
    </location>
</feature>
<dbReference type="AlphaFoldDB" id="A0A0F8VIW3"/>
<feature type="compositionally biased region" description="Polar residues" evidence="1">
    <location>
        <begin position="83"/>
        <end position="92"/>
    </location>
</feature>
<feature type="domain" description="G-patch" evidence="2">
    <location>
        <begin position="88"/>
        <end position="109"/>
    </location>
</feature>
<dbReference type="InterPro" id="IPR025239">
    <property type="entry name" value="DUF4187"/>
</dbReference>
<protein>
    <recommendedName>
        <fullName evidence="2">G-patch domain-containing protein</fullName>
    </recommendedName>
</protein>
<feature type="compositionally biased region" description="Pro residues" evidence="1">
    <location>
        <begin position="1"/>
        <end position="11"/>
    </location>
</feature>
<dbReference type="Proteomes" id="UP000034947">
    <property type="component" value="Unassembled WGS sequence"/>
</dbReference>